<gene>
    <name evidence="1" type="ORF">A3I33_01010</name>
</gene>
<name>A0A1G1ZAH9_9BACT</name>
<comment type="caution">
    <text evidence="1">The sequence shown here is derived from an EMBL/GenBank/DDBJ whole genome shotgun (WGS) entry which is preliminary data.</text>
</comment>
<dbReference type="EMBL" id="MHJA01000003">
    <property type="protein sequence ID" value="OGY61652.1"/>
    <property type="molecule type" value="Genomic_DNA"/>
</dbReference>
<evidence type="ECO:0000313" key="1">
    <source>
        <dbReference type="EMBL" id="OGY61652.1"/>
    </source>
</evidence>
<dbReference type="STRING" id="1797692.A3I33_01010"/>
<accession>A0A1G1ZAH9</accession>
<protein>
    <recommendedName>
        <fullName evidence="3">DUF4258 domain-containing protein</fullName>
    </recommendedName>
</protein>
<sequence>MRYYRLSEQRVKRVIRNPFRVEEGIAEDTIAVMQPFGNKKDREIWVMVADTKEKRRVISAWIYPGRTRAGDPLPDEIIREFREAL</sequence>
<evidence type="ECO:0008006" key="3">
    <source>
        <dbReference type="Google" id="ProtNLM"/>
    </source>
</evidence>
<evidence type="ECO:0000313" key="2">
    <source>
        <dbReference type="Proteomes" id="UP000176544"/>
    </source>
</evidence>
<proteinExistence type="predicted"/>
<dbReference type="AlphaFoldDB" id="A0A1G1ZAH9"/>
<reference evidence="1 2" key="1">
    <citation type="journal article" date="2016" name="Nat. Commun.">
        <title>Thousands of microbial genomes shed light on interconnected biogeochemical processes in an aquifer system.</title>
        <authorList>
            <person name="Anantharaman K."/>
            <person name="Brown C.T."/>
            <person name="Hug L.A."/>
            <person name="Sharon I."/>
            <person name="Castelle C.J."/>
            <person name="Probst A.J."/>
            <person name="Thomas B.C."/>
            <person name="Singh A."/>
            <person name="Wilkins M.J."/>
            <person name="Karaoz U."/>
            <person name="Brodie E.L."/>
            <person name="Williams K.H."/>
            <person name="Hubbard S.S."/>
            <person name="Banfield J.F."/>
        </authorList>
    </citation>
    <scope>NUCLEOTIDE SEQUENCE [LARGE SCALE GENOMIC DNA]</scope>
</reference>
<organism evidence="1 2">
    <name type="scientific">Candidatus Colwellbacteria bacterium RIFCSPLOWO2_02_FULL_45_11</name>
    <dbReference type="NCBI Taxonomy" id="1797692"/>
    <lineage>
        <taxon>Bacteria</taxon>
        <taxon>Candidatus Colwelliibacteriota</taxon>
    </lineage>
</organism>
<dbReference type="Proteomes" id="UP000176544">
    <property type="component" value="Unassembled WGS sequence"/>
</dbReference>